<evidence type="ECO:0000256" key="2">
    <source>
        <dbReference type="SAM" id="MobiDB-lite"/>
    </source>
</evidence>
<evidence type="ECO:0000259" key="3">
    <source>
        <dbReference type="PROSITE" id="PS50127"/>
    </source>
</evidence>
<sequence>MLSNDRRPYPSQHRQPSSDDASSRNPAPTPRTSQHYEEYLKRYELLLEFKHMKSPQNCPPGIYLKPSLDNLYEWFGTFFLHRGYYKEGVFQFSIQIPPTYPAHPPTVRFLTDMFHPLVARDGEFNISPGFPEWRPRKDHIANILHYMRNAFRESVLTTLEDHSCWNVDALRIFRTERLLFAKLAAQCGQLSVSEGILFDDSEASAIRFSPMSDAHFEEVRAQMLGSQNLNI</sequence>
<proteinExistence type="predicted"/>
<organism evidence="4 5">
    <name type="scientific">Geranomyces variabilis</name>
    <dbReference type="NCBI Taxonomy" id="109894"/>
    <lineage>
        <taxon>Eukaryota</taxon>
        <taxon>Fungi</taxon>
        <taxon>Fungi incertae sedis</taxon>
        <taxon>Chytridiomycota</taxon>
        <taxon>Chytridiomycota incertae sedis</taxon>
        <taxon>Chytridiomycetes</taxon>
        <taxon>Spizellomycetales</taxon>
        <taxon>Powellomycetaceae</taxon>
        <taxon>Geranomyces</taxon>
    </lineage>
</organism>
<dbReference type="Pfam" id="PF00179">
    <property type="entry name" value="UQ_con"/>
    <property type="match status" value="1"/>
</dbReference>
<dbReference type="CDD" id="cd23814">
    <property type="entry name" value="UEV_AKTIP"/>
    <property type="match status" value="1"/>
</dbReference>
<keyword evidence="5" id="KW-1185">Reference proteome</keyword>
<dbReference type="EMBL" id="JADGJQ010000047">
    <property type="protein sequence ID" value="KAJ3175866.1"/>
    <property type="molecule type" value="Genomic_DNA"/>
</dbReference>
<keyword evidence="1" id="KW-0833">Ubl conjugation pathway</keyword>
<evidence type="ECO:0000313" key="4">
    <source>
        <dbReference type="EMBL" id="KAJ3175866.1"/>
    </source>
</evidence>
<gene>
    <name evidence="4" type="ORF">HDU87_005694</name>
</gene>
<dbReference type="SUPFAM" id="SSF54495">
    <property type="entry name" value="UBC-like"/>
    <property type="match status" value="1"/>
</dbReference>
<dbReference type="InterPro" id="IPR016135">
    <property type="entry name" value="UBQ-conjugating_enzyme/RWD"/>
</dbReference>
<evidence type="ECO:0000256" key="1">
    <source>
        <dbReference type="ARBA" id="ARBA00022786"/>
    </source>
</evidence>
<evidence type="ECO:0000313" key="5">
    <source>
        <dbReference type="Proteomes" id="UP001212152"/>
    </source>
</evidence>
<dbReference type="Proteomes" id="UP001212152">
    <property type="component" value="Unassembled WGS sequence"/>
</dbReference>
<feature type="region of interest" description="Disordered" evidence="2">
    <location>
        <begin position="1"/>
        <end position="34"/>
    </location>
</feature>
<dbReference type="PROSITE" id="PS50127">
    <property type="entry name" value="UBC_2"/>
    <property type="match status" value="1"/>
</dbReference>
<dbReference type="InterPro" id="IPR050113">
    <property type="entry name" value="Ub_conjugating_enzyme"/>
</dbReference>
<protein>
    <recommendedName>
        <fullName evidence="3">UBC core domain-containing protein</fullName>
    </recommendedName>
</protein>
<feature type="compositionally biased region" description="Polar residues" evidence="2">
    <location>
        <begin position="12"/>
        <end position="33"/>
    </location>
</feature>
<dbReference type="InterPro" id="IPR000608">
    <property type="entry name" value="UBC"/>
</dbReference>
<feature type="domain" description="UBC core" evidence="3">
    <location>
        <begin position="40"/>
        <end position="193"/>
    </location>
</feature>
<dbReference type="AlphaFoldDB" id="A0AAD5TLW6"/>
<reference evidence="4" key="1">
    <citation type="submission" date="2020-05" db="EMBL/GenBank/DDBJ databases">
        <title>Phylogenomic resolution of chytrid fungi.</title>
        <authorList>
            <person name="Stajich J.E."/>
            <person name="Amses K."/>
            <person name="Simmons R."/>
            <person name="Seto K."/>
            <person name="Myers J."/>
            <person name="Bonds A."/>
            <person name="Quandt C.A."/>
            <person name="Barry K."/>
            <person name="Liu P."/>
            <person name="Grigoriev I."/>
            <person name="Longcore J.E."/>
            <person name="James T.Y."/>
        </authorList>
    </citation>
    <scope>NUCLEOTIDE SEQUENCE</scope>
    <source>
        <strain evidence="4">JEL0379</strain>
    </source>
</reference>
<name>A0AAD5TLW6_9FUNG</name>
<dbReference type="Gene3D" id="3.10.110.10">
    <property type="entry name" value="Ubiquitin Conjugating Enzyme"/>
    <property type="match status" value="1"/>
</dbReference>
<dbReference type="SMART" id="SM00212">
    <property type="entry name" value="UBCc"/>
    <property type="match status" value="1"/>
</dbReference>
<accession>A0AAD5TLW6</accession>
<comment type="caution">
    <text evidence="4">The sequence shown here is derived from an EMBL/GenBank/DDBJ whole genome shotgun (WGS) entry which is preliminary data.</text>
</comment>
<dbReference type="PANTHER" id="PTHR24067">
    <property type="entry name" value="UBIQUITIN-CONJUGATING ENZYME E2"/>
    <property type="match status" value="1"/>
</dbReference>